<dbReference type="KEGG" id="ksk:KSE_39540"/>
<dbReference type="PATRIC" id="fig|452652.3.peg.3950"/>
<dbReference type="InterPro" id="IPR043857">
    <property type="entry name" value="DUF5819"/>
</dbReference>
<evidence type="ECO:0000313" key="3">
    <source>
        <dbReference type="Proteomes" id="UP000007076"/>
    </source>
</evidence>
<dbReference type="STRING" id="452652.KSE_39540"/>
<dbReference type="Proteomes" id="UP000007076">
    <property type="component" value="Chromosome"/>
</dbReference>
<dbReference type="EMBL" id="AP010968">
    <property type="protein sequence ID" value="BAJ29750.1"/>
    <property type="molecule type" value="Genomic_DNA"/>
</dbReference>
<sequence length="211" mass="23291">MSAVRVWSKPARVVLVLAGVGLGSAVLAFLGALFLHVAPANSVSQEYRTQVDWVVYPEFEQNWKLFAPDPLQRNVAVDARVQTIGADGAVATGDWHGLTAEDWAAIRHDPAPSHLDQNLLRRAWDFYESTHGENDAKAADGSRGQLAERYLERIALQRIGRGGDRAIQVQLRVTVTAVAPPAWSRQQTDTAPHSRELPWWPVGEADWKGLT</sequence>
<dbReference type="Pfam" id="PF19136">
    <property type="entry name" value="DUF5819"/>
    <property type="match status" value="1"/>
</dbReference>
<dbReference type="eggNOG" id="ENOG5033C5F">
    <property type="taxonomic scope" value="Bacteria"/>
</dbReference>
<gene>
    <name evidence="2" type="ordered locus">KSE_39540</name>
</gene>
<accession>E4MZH6</accession>
<evidence type="ECO:0000313" key="2">
    <source>
        <dbReference type="EMBL" id="BAJ29750.1"/>
    </source>
</evidence>
<protein>
    <submittedName>
        <fullName evidence="2">Uncharacterized protein</fullName>
    </submittedName>
</protein>
<keyword evidence="3" id="KW-1185">Reference proteome</keyword>
<reference evidence="2 3" key="1">
    <citation type="journal article" date="2010" name="DNA Res.">
        <title>Genome sequence of Kitasatospora setae NBRC 14216T: an evolutionary snapshot of the family Streptomycetaceae.</title>
        <authorList>
            <person name="Ichikawa N."/>
            <person name="Oguchi A."/>
            <person name="Ikeda H."/>
            <person name="Ishikawa J."/>
            <person name="Kitani S."/>
            <person name="Watanabe Y."/>
            <person name="Nakamura S."/>
            <person name="Katano Y."/>
            <person name="Kishi E."/>
            <person name="Sasagawa M."/>
            <person name="Ankai A."/>
            <person name="Fukui S."/>
            <person name="Hashimoto Y."/>
            <person name="Kamata S."/>
            <person name="Otoguro M."/>
            <person name="Tanikawa S."/>
            <person name="Nihira T."/>
            <person name="Horinouchi S."/>
            <person name="Ohnishi Y."/>
            <person name="Hayakawa M."/>
            <person name="Kuzuyama T."/>
            <person name="Arisawa A."/>
            <person name="Nomoto F."/>
            <person name="Miura H."/>
            <person name="Takahashi Y."/>
            <person name="Fujita N."/>
        </authorList>
    </citation>
    <scope>NUCLEOTIDE SEQUENCE [LARGE SCALE GENOMIC DNA]</scope>
    <source>
        <strain evidence="3">ATCC 33774 / DSM 43861 / JCM 3304 / KCC A-0304 / NBRC 14216 / KM-6054</strain>
    </source>
</reference>
<keyword evidence="1" id="KW-1133">Transmembrane helix</keyword>
<name>E4MZH6_KITSK</name>
<organism evidence="2 3">
    <name type="scientific">Kitasatospora setae (strain ATCC 33774 / DSM 43861 / JCM 3304 / KCC A-0304 / NBRC 14216 / KM-6054)</name>
    <name type="common">Streptomyces setae</name>
    <dbReference type="NCBI Taxonomy" id="452652"/>
    <lineage>
        <taxon>Bacteria</taxon>
        <taxon>Bacillati</taxon>
        <taxon>Actinomycetota</taxon>
        <taxon>Actinomycetes</taxon>
        <taxon>Kitasatosporales</taxon>
        <taxon>Streptomycetaceae</taxon>
        <taxon>Kitasatospora</taxon>
    </lineage>
</organism>
<keyword evidence="1" id="KW-0472">Membrane</keyword>
<dbReference type="AlphaFoldDB" id="E4MZH6"/>
<keyword evidence="1" id="KW-0812">Transmembrane</keyword>
<proteinExistence type="predicted"/>
<evidence type="ECO:0000256" key="1">
    <source>
        <dbReference type="SAM" id="Phobius"/>
    </source>
</evidence>
<feature type="transmembrane region" description="Helical" evidence="1">
    <location>
        <begin position="12"/>
        <end position="35"/>
    </location>
</feature>
<dbReference type="HOGENOM" id="CLU_056543_1_0_11"/>